<name>A0AAF0YM23_9TREE</name>
<dbReference type="AlphaFoldDB" id="A0AAF0YM23"/>
<reference evidence="1" key="1">
    <citation type="submission" date="2023-10" db="EMBL/GenBank/DDBJ databases">
        <authorList>
            <person name="Noh H."/>
        </authorList>
    </citation>
    <scope>NUCLEOTIDE SEQUENCE</scope>
    <source>
        <strain evidence="1">DUCC4014</strain>
    </source>
</reference>
<dbReference type="RefSeq" id="XP_062632044.1">
    <property type="nucleotide sequence ID" value="XM_062776060.1"/>
</dbReference>
<organism evidence="1 2">
    <name type="scientific">Vanrija pseudolonga</name>
    <dbReference type="NCBI Taxonomy" id="143232"/>
    <lineage>
        <taxon>Eukaryota</taxon>
        <taxon>Fungi</taxon>
        <taxon>Dikarya</taxon>
        <taxon>Basidiomycota</taxon>
        <taxon>Agaricomycotina</taxon>
        <taxon>Tremellomycetes</taxon>
        <taxon>Trichosporonales</taxon>
        <taxon>Trichosporonaceae</taxon>
        <taxon>Vanrija</taxon>
    </lineage>
</organism>
<keyword evidence="2" id="KW-1185">Reference proteome</keyword>
<sequence length="291" mass="32735">MSKPGAKLEKALEAWVDKLQTMDHFRNTEVVREFTDALVFAIPYDWVANGSPGPRSERGDYEPMFTVLADEGKFELLKDAPPKGLPVSGIMGHEDDLVAFITSNDKWAAQNLDKWEAFGGSTQDAIGWKVDALTWSAYQVDGDKGIKAQAAALPLVHSKDDFYEIYYGVRRVWGETAKRKAEFLKPFKGDEIIEYAIQGEEVDPVRLRINLKDGAVTFNPPKDNKATYTFFTDDETFHTVLKSALQTRSDEAFAAKKISVKPAPKNKAERGHLEYIYKHLDLELGFYKGST</sequence>
<gene>
    <name evidence="1" type="ORF">LOC62_07G009506</name>
</gene>
<dbReference type="GeneID" id="87812667"/>
<protein>
    <submittedName>
        <fullName evidence="1">Uncharacterized protein</fullName>
    </submittedName>
</protein>
<evidence type="ECO:0000313" key="1">
    <source>
        <dbReference type="EMBL" id="WOO86018.1"/>
    </source>
</evidence>
<evidence type="ECO:0000313" key="2">
    <source>
        <dbReference type="Proteomes" id="UP000827549"/>
    </source>
</evidence>
<accession>A0AAF0YM23</accession>
<dbReference type="EMBL" id="CP086720">
    <property type="protein sequence ID" value="WOO86018.1"/>
    <property type="molecule type" value="Genomic_DNA"/>
</dbReference>
<dbReference type="Proteomes" id="UP000827549">
    <property type="component" value="Chromosome 7"/>
</dbReference>
<proteinExistence type="predicted"/>